<dbReference type="GO" id="GO:0005524">
    <property type="term" value="F:ATP binding"/>
    <property type="evidence" value="ECO:0007669"/>
    <property type="project" value="UniProtKB-KW"/>
</dbReference>
<dbReference type="PANTHER" id="PTHR12172:SF1">
    <property type="entry name" value="P-LOOP CONTAINING NUCLEOSIDE TRIPHOSPHATE HYDROLASES SUPERFAMILY PROTEIN"/>
    <property type="match status" value="1"/>
</dbReference>
<dbReference type="OrthoDB" id="1750028at2759"/>
<comment type="similarity">
    <text evidence="2">Belongs to the rad17/RAD24 family.</text>
</comment>
<keyword evidence="3" id="KW-0547">Nucleotide-binding</keyword>
<proteinExistence type="inferred from homology"/>
<dbReference type="Gene3D" id="3.40.50.300">
    <property type="entry name" value="P-loop containing nucleotide triphosphate hydrolases"/>
    <property type="match status" value="1"/>
</dbReference>
<dbReference type="GO" id="GO:0005634">
    <property type="term" value="C:nucleus"/>
    <property type="evidence" value="ECO:0007669"/>
    <property type="project" value="UniProtKB-SubCell"/>
</dbReference>
<dbReference type="InterPro" id="IPR004582">
    <property type="entry name" value="Checkpoint_prot_Rad17_Rad24"/>
</dbReference>
<dbReference type="PANTHER" id="PTHR12172">
    <property type="entry name" value="CELL CYCLE CHECKPOINT PROTEIN RAD17"/>
    <property type="match status" value="1"/>
</dbReference>
<reference evidence="8 9" key="1">
    <citation type="submission" date="2019-06" db="EMBL/GenBank/DDBJ databases">
        <title>A chromosomal-level reference genome of Carpinus fangiana (Coryloideae, Betulaceae).</title>
        <authorList>
            <person name="Yang X."/>
            <person name="Wang Z."/>
            <person name="Zhang L."/>
            <person name="Hao G."/>
            <person name="Liu J."/>
            <person name="Yang Y."/>
        </authorList>
    </citation>
    <scope>NUCLEOTIDE SEQUENCE [LARGE SCALE GENOMIC DNA]</scope>
    <source>
        <strain evidence="8">Cfa_2016G</strain>
        <tissue evidence="8">Leaf</tissue>
    </source>
</reference>
<comment type="subcellular location">
    <subcellularLocation>
        <location evidence="1">Nucleus</location>
    </subcellularLocation>
</comment>
<dbReference type="Proteomes" id="UP000327013">
    <property type="component" value="Chromosome 1"/>
</dbReference>
<evidence type="ECO:0000256" key="5">
    <source>
        <dbReference type="ARBA" id="ARBA00022840"/>
    </source>
</evidence>
<protein>
    <submittedName>
        <fullName evidence="8">Uncharacterized protein</fullName>
    </submittedName>
</protein>
<dbReference type="GO" id="GO:0003682">
    <property type="term" value="F:chromatin binding"/>
    <property type="evidence" value="ECO:0007669"/>
    <property type="project" value="TreeGrafter"/>
</dbReference>
<evidence type="ECO:0000313" key="9">
    <source>
        <dbReference type="Proteomes" id="UP000327013"/>
    </source>
</evidence>
<dbReference type="GO" id="GO:0033314">
    <property type="term" value="P:mitotic DNA replication checkpoint signaling"/>
    <property type="evidence" value="ECO:0007669"/>
    <property type="project" value="TreeGrafter"/>
</dbReference>
<evidence type="ECO:0000256" key="1">
    <source>
        <dbReference type="ARBA" id="ARBA00004123"/>
    </source>
</evidence>
<keyword evidence="7" id="KW-0131">Cell cycle</keyword>
<evidence type="ECO:0000313" key="8">
    <source>
        <dbReference type="EMBL" id="KAE7998467.1"/>
    </source>
</evidence>
<dbReference type="GO" id="GO:0000077">
    <property type="term" value="P:DNA damage checkpoint signaling"/>
    <property type="evidence" value="ECO:0007669"/>
    <property type="project" value="TreeGrafter"/>
</dbReference>
<evidence type="ECO:0000256" key="4">
    <source>
        <dbReference type="ARBA" id="ARBA00022763"/>
    </source>
</evidence>
<evidence type="ECO:0000256" key="3">
    <source>
        <dbReference type="ARBA" id="ARBA00022741"/>
    </source>
</evidence>
<keyword evidence="5" id="KW-0067">ATP-binding</keyword>
<evidence type="ECO:0000256" key="7">
    <source>
        <dbReference type="ARBA" id="ARBA00023306"/>
    </source>
</evidence>
<keyword evidence="4" id="KW-0227">DNA damage</keyword>
<name>A0A5N6QH37_9ROSI</name>
<organism evidence="8 9">
    <name type="scientific">Carpinus fangiana</name>
    <dbReference type="NCBI Taxonomy" id="176857"/>
    <lineage>
        <taxon>Eukaryota</taxon>
        <taxon>Viridiplantae</taxon>
        <taxon>Streptophyta</taxon>
        <taxon>Embryophyta</taxon>
        <taxon>Tracheophyta</taxon>
        <taxon>Spermatophyta</taxon>
        <taxon>Magnoliopsida</taxon>
        <taxon>eudicotyledons</taxon>
        <taxon>Gunneridae</taxon>
        <taxon>Pentapetalae</taxon>
        <taxon>rosids</taxon>
        <taxon>fabids</taxon>
        <taxon>Fagales</taxon>
        <taxon>Betulaceae</taxon>
        <taxon>Carpinus</taxon>
    </lineage>
</organism>
<dbReference type="GO" id="GO:0003689">
    <property type="term" value="F:DNA clamp loader activity"/>
    <property type="evidence" value="ECO:0007669"/>
    <property type="project" value="TreeGrafter"/>
</dbReference>
<gene>
    <name evidence="8" type="ORF">FH972_003011</name>
</gene>
<dbReference type="InterPro" id="IPR027417">
    <property type="entry name" value="P-loop_NTPase"/>
</dbReference>
<evidence type="ECO:0000256" key="6">
    <source>
        <dbReference type="ARBA" id="ARBA00023242"/>
    </source>
</evidence>
<sequence>MMSYYVGPGNQLEGSLWTYKYKPKKATEVCGNDEAVKFLSDWLRLWHARSFHDTDQQ</sequence>
<dbReference type="EMBL" id="CM017321">
    <property type="protein sequence ID" value="KAE7998467.1"/>
    <property type="molecule type" value="Genomic_DNA"/>
</dbReference>
<accession>A0A5N6QH37</accession>
<evidence type="ECO:0000256" key="2">
    <source>
        <dbReference type="ARBA" id="ARBA00006168"/>
    </source>
</evidence>
<dbReference type="GO" id="GO:0006281">
    <property type="term" value="P:DNA repair"/>
    <property type="evidence" value="ECO:0007669"/>
    <property type="project" value="InterPro"/>
</dbReference>
<keyword evidence="6" id="KW-0539">Nucleus</keyword>
<dbReference type="AlphaFoldDB" id="A0A5N6QH37"/>
<keyword evidence="9" id="KW-1185">Reference proteome</keyword>